<reference evidence="2 3" key="1">
    <citation type="submission" date="2019-10" db="EMBL/GenBank/DDBJ databases">
        <title>Assembly and Annotation for the nematode Trichostrongylus colubriformis.</title>
        <authorList>
            <person name="Martin J."/>
        </authorList>
    </citation>
    <scope>NUCLEOTIDE SEQUENCE [LARGE SCALE GENOMIC DNA]</scope>
    <source>
        <strain evidence="2">G859</strain>
        <tissue evidence="2">Whole worm</tissue>
    </source>
</reference>
<gene>
    <name evidence="2" type="ORF">GCK32_003676</name>
</gene>
<evidence type="ECO:0000313" key="2">
    <source>
        <dbReference type="EMBL" id="KAK5984009.1"/>
    </source>
</evidence>
<evidence type="ECO:0000313" key="3">
    <source>
        <dbReference type="Proteomes" id="UP001331761"/>
    </source>
</evidence>
<comment type="caution">
    <text evidence="2">The sequence shown here is derived from an EMBL/GenBank/DDBJ whole genome shotgun (WGS) entry which is preliminary data.</text>
</comment>
<keyword evidence="3" id="KW-1185">Reference proteome</keyword>
<feature type="region of interest" description="Disordered" evidence="1">
    <location>
        <begin position="1"/>
        <end position="25"/>
    </location>
</feature>
<name>A0AAN8FVI8_TRICO</name>
<evidence type="ECO:0000256" key="1">
    <source>
        <dbReference type="SAM" id="MobiDB-lite"/>
    </source>
</evidence>
<dbReference type="Proteomes" id="UP001331761">
    <property type="component" value="Unassembled WGS sequence"/>
</dbReference>
<dbReference type="EMBL" id="WIXE01003369">
    <property type="protein sequence ID" value="KAK5984009.1"/>
    <property type="molecule type" value="Genomic_DNA"/>
</dbReference>
<sequence length="92" mass="10175">MDEDFKTLLIDSDDEEITEGADTPQSLLAAVQDSSEDDSDSDGLDGRFEQSPRRLSQLSKAYTALVDAKKWVEVCRDLVKLSDEPRLQAAAL</sequence>
<dbReference type="AlphaFoldDB" id="A0AAN8FVI8"/>
<organism evidence="2 3">
    <name type="scientific">Trichostrongylus colubriformis</name>
    <name type="common">Black scour worm</name>
    <dbReference type="NCBI Taxonomy" id="6319"/>
    <lineage>
        <taxon>Eukaryota</taxon>
        <taxon>Metazoa</taxon>
        <taxon>Ecdysozoa</taxon>
        <taxon>Nematoda</taxon>
        <taxon>Chromadorea</taxon>
        <taxon>Rhabditida</taxon>
        <taxon>Rhabditina</taxon>
        <taxon>Rhabditomorpha</taxon>
        <taxon>Strongyloidea</taxon>
        <taxon>Trichostrongylidae</taxon>
        <taxon>Trichostrongylus</taxon>
    </lineage>
</organism>
<protein>
    <submittedName>
        <fullName evidence="2">Uncharacterized protein</fullName>
    </submittedName>
</protein>
<proteinExistence type="predicted"/>
<feature type="region of interest" description="Disordered" evidence="1">
    <location>
        <begin position="31"/>
        <end position="50"/>
    </location>
</feature>
<accession>A0AAN8FVI8</accession>
<feature type="compositionally biased region" description="Acidic residues" evidence="1">
    <location>
        <begin position="34"/>
        <end position="43"/>
    </location>
</feature>